<dbReference type="PANTHER" id="PTHR33121">
    <property type="entry name" value="CYCLIC DI-GMP PHOSPHODIESTERASE PDEF"/>
    <property type="match status" value="1"/>
</dbReference>
<dbReference type="SMART" id="SM00052">
    <property type="entry name" value="EAL"/>
    <property type="match status" value="1"/>
</dbReference>
<sequence length="406" mass="47358">MEVSKMDAIEVLTNLDQIHGYYQPIFSADAHTVIAYEISGHLQIEGQQINLKDFVNNEDIPEEYRIDMEHKILHAALAQIDEIASDIDIYIPSNPNLLMQDFGESHFNIIQQYIGEEDLHRIVFVVSEHRFLGDINKLHHALRYFTTFGVKIAVQEVGAESHLEHIALLGPHILKVNTRDLNYDSWSAQSDMISAIGSLAYKIGANLLFEDIETVYQLQFAWKNGGRYYQGPYLANPARNLVDKDVLKERFKKECQQFITSEKKMLEAQFLQLKKLREELEAIVHRVKPTSDNASQLEHLAELLDNYSFRLYICNEDGFQLTPNVMRIDGNWELQPRAINKNWSWRPYFLQTIIKMRNDQSGEISELYRDIETGEITRTFSIAINEHEYLFVDLSYDYLYEHSIFR</sequence>
<protein>
    <recommendedName>
        <fullName evidence="1">EAL domain-containing protein</fullName>
    </recommendedName>
</protein>
<evidence type="ECO:0000313" key="2">
    <source>
        <dbReference type="EMBL" id="ACA40620.1"/>
    </source>
</evidence>
<feature type="domain" description="EAL" evidence="1">
    <location>
        <begin position="1"/>
        <end position="251"/>
    </location>
</feature>
<dbReference type="InterPro" id="IPR050706">
    <property type="entry name" value="Cyclic-di-GMP_PDE-like"/>
</dbReference>
<dbReference type="KEGG" id="lsp:Bsph_3107"/>
<evidence type="ECO:0000313" key="3">
    <source>
        <dbReference type="Proteomes" id="UP000002164"/>
    </source>
</evidence>
<dbReference type="CDD" id="cd01948">
    <property type="entry name" value="EAL"/>
    <property type="match status" value="1"/>
</dbReference>
<dbReference type="PROSITE" id="PS50883">
    <property type="entry name" value="EAL"/>
    <property type="match status" value="1"/>
</dbReference>
<dbReference type="GO" id="GO:0071111">
    <property type="term" value="F:cyclic-guanylate-specific phosphodiesterase activity"/>
    <property type="evidence" value="ECO:0007669"/>
    <property type="project" value="InterPro"/>
</dbReference>
<dbReference type="EnsemblBacteria" id="ACA40620">
    <property type="protein sequence ID" value="ACA40620"/>
    <property type="gene ID" value="Bsph_3107"/>
</dbReference>
<dbReference type="Proteomes" id="UP000002164">
    <property type="component" value="Chromosome"/>
</dbReference>
<reference evidence="2 3" key="1">
    <citation type="journal article" date="2008" name="J. Bacteriol.">
        <title>Complete genome sequence of the mosquitocidal bacterium Bacillus sphaericus C3-41 and comparison with those of closely related Bacillus species.</title>
        <authorList>
            <person name="Hu X."/>
            <person name="Fan W."/>
            <person name="Han B."/>
            <person name="Liu H."/>
            <person name="Zheng D."/>
            <person name="Li Q."/>
            <person name="Dong W."/>
            <person name="Yan J."/>
            <person name="Gao M."/>
            <person name="Berry C."/>
            <person name="Yuan Z."/>
        </authorList>
    </citation>
    <scope>NUCLEOTIDE SEQUENCE [LARGE SCALE GENOMIC DNA]</scope>
    <source>
        <strain evidence="2 3">C3-41</strain>
    </source>
</reference>
<dbReference type="Pfam" id="PF10388">
    <property type="entry name" value="YkuI_C"/>
    <property type="match status" value="1"/>
</dbReference>
<dbReference type="EMBL" id="CP000817">
    <property type="protein sequence ID" value="ACA40620.1"/>
    <property type="molecule type" value="Genomic_DNA"/>
</dbReference>
<gene>
    <name evidence="2" type="ordered locus">Bsph_3107</name>
</gene>
<dbReference type="Pfam" id="PF00563">
    <property type="entry name" value="EAL"/>
    <property type="match status" value="1"/>
</dbReference>
<organism evidence="2 3">
    <name type="scientific">Lysinibacillus sphaericus (strain C3-41)</name>
    <dbReference type="NCBI Taxonomy" id="444177"/>
    <lineage>
        <taxon>Bacteria</taxon>
        <taxon>Bacillati</taxon>
        <taxon>Bacillota</taxon>
        <taxon>Bacilli</taxon>
        <taxon>Bacillales</taxon>
        <taxon>Bacillaceae</taxon>
        <taxon>Lysinibacillus</taxon>
    </lineage>
</organism>
<dbReference type="PANTHER" id="PTHR33121:SF82">
    <property type="entry name" value="SIGNAL TRANSDUCTION PROTEIN CONTAINING A EAL DOMAIN"/>
    <property type="match status" value="1"/>
</dbReference>
<dbReference type="InterPro" id="IPR029151">
    <property type="entry name" value="Sensor-like_sf"/>
</dbReference>
<dbReference type="InterPro" id="IPR018842">
    <property type="entry name" value="YkuI_C"/>
</dbReference>
<evidence type="ECO:0000259" key="1">
    <source>
        <dbReference type="PROSITE" id="PS50883"/>
    </source>
</evidence>
<dbReference type="SUPFAM" id="SSF141868">
    <property type="entry name" value="EAL domain-like"/>
    <property type="match status" value="1"/>
</dbReference>
<dbReference type="Gene3D" id="1.20.5.170">
    <property type="match status" value="1"/>
</dbReference>
<proteinExistence type="predicted"/>
<dbReference type="Gene3D" id="3.20.20.450">
    <property type="entry name" value="EAL domain"/>
    <property type="match status" value="1"/>
</dbReference>
<dbReference type="InterPro" id="IPR035919">
    <property type="entry name" value="EAL_sf"/>
</dbReference>
<dbReference type="Gene3D" id="3.30.450.20">
    <property type="entry name" value="PAS domain"/>
    <property type="match status" value="1"/>
</dbReference>
<dbReference type="SUPFAM" id="SSF103190">
    <property type="entry name" value="Sensory domain-like"/>
    <property type="match status" value="1"/>
</dbReference>
<dbReference type="HOGENOM" id="CLU_015702_1_0_9"/>
<dbReference type="AlphaFoldDB" id="B1HPH4"/>
<accession>B1HPH4</accession>
<name>B1HPH4_LYSSC</name>
<dbReference type="InterPro" id="IPR001633">
    <property type="entry name" value="EAL_dom"/>
</dbReference>